<gene>
    <name evidence="3" type="ORF">FGIG_06902</name>
</gene>
<dbReference type="Proteomes" id="UP000316759">
    <property type="component" value="Unassembled WGS sequence"/>
</dbReference>
<sequence>MSLIRFLAVGSTTQQALFKVVLSPHSFIRLTINCPPPGFFNPQQKPQIRVNHNVYCTFVSHEPGIRTTSVIGKLRKKLNQNSWFYREPIMLGFSSPLMISDATVAYHRASQASQLYNLTARSAVGNPQSLMIQNPTVNHLSESMNNHPIRTDSSRVNTPRFCSPADLRVPRFEDIEPTVEAIPRRVFANAHAYLINSLSVNSDQETFLSADRLCDMHL</sequence>
<dbReference type="GO" id="GO:0000159">
    <property type="term" value="C:protein phosphatase type 2A complex"/>
    <property type="evidence" value="ECO:0007669"/>
    <property type="project" value="InterPro"/>
</dbReference>
<dbReference type="PANTHER" id="PTHR11871">
    <property type="entry name" value="PROTEIN PHOSPHATASE PP2A REGULATORY SUBUNIT B"/>
    <property type="match status" value="1"/>
</dbReference>
<reference evidence="3 4" key="1">
    <citation type="submission" date="2019-04" db="EMBL/GenBank/DDBJ databases">
        <title>Annotation for the trematode Fasciola gigantica.</title>
        <authorList>
            <person name="Choi Y.-J."/>
        </authorList>
    </citation>
    <scope>NUCLEOTIDE SEQUENCE [LARGE SCALE GENOMIC DNA]</scope>
    <source>
        <strain evidence="3">Uganda_cow_1</strain>
    </source>
</reference>
<protein>
    <submittedName>
        <fullName evidence="3">Serine/threonine-protein phosphatase 2A 55 kDa regulatory subunit B</fullName>
    </submittedName>
</protein>
<dbReference type="STRING" id="46835.A0A504YQN0"/>
<evidence type="ECO:0000313" key="4">
    <source>
        <dbReference type="Proteomes" id="UP000316759"/>
    </source>
</evidence>
<dbReference type="EMBL" id="SUNJ01006527">
    <property type="protein sequence ID" value="TPP62709.1"/>
    <property type="molecule type" value="Genomic_DNA"/>
</dbReference>
<evidence type="ECO:0000313" key="3">
    <source>
        <dbReference type="EMBL" id="TPP62709.1"/>
    </source>
</evidence>
<dbReference type="InterPro" id="IPR000009">
    <property type="entry name" value="PP2A_PR55"/>
</dbReference>
<evidence type="ECO:0000256" key="1">
    <source>
        <dbReference type="ARBA" id="ARBA00022574"/>
    </source>
</evidence>
<keyword evidence="2" id="KW-0677">Repeat</keyword>
<evidence type="ECO:0000256" key="2">
    <source>
        <dbReference type="ARBA" id="ARBA00022737"/>
    </source>
</evidence>
<proteinExistence type="predicted"/>
<dbReference type="AlphaFoldDB" id="A0A504YQN0"/>
<accession>A0A504YQN0</accession>
<dbReference type="OrthoDB" id="6274823at2759"/>
<organism evidence="3 4">
    <name type="scientific">Fasciola gigantica</name>
    <name type="common">Giant liver fluke</name>
    <dbReference type="NCBI Taxonomy" id="46835"/>
    <lineage>
        <taxon>Eukaryota</taxon>
        <taxon>Metazoa</taxon>
        <taxon>Spiralia</taxon>
        <taxon>Lophotrochozoa</taxon>
        <taxon>Platyhelminthes</taxon>
        <taxon>Trematoda</taxon>
        <taxon>Digenea</taxon>
        <taxon>Plagiorchiida</taxon>
        <taxon>Echinostomata</taxon>
        <taxon>Echinostomatoidea</taxon>
        <taxon>Fasciolidae</taxon>
        <taxon>Fasciola</taxon>
    </lineage>
</organism>
<keyword evidence="4" id="KW-1185">Reference proteome</keyword>
<keyword evidence="1" id="KW-0853">WD repeat</keyword>
<dbReference type="GO" id="GO:0019888">
    <property type="term" value="F:protein phosphatase regulator activity"/>
    <property type="evidence" value="ECO:0007669"/>
    <property type="project" value="InterPro"/>
</dbReference>
<comment type="caution">
    <text evidence="3">The sequence shown here is derived from an EMBL/GenBank/DDBJ whole genome shotgun (WGS) entry which is preliminary data.</text>
</comment>
<name>A0A504YQN0_FASGI</name>